<dbReference type="InterPro" id="IPR010272">
    <property type="entry name" value="T6SS_TssF"/>
</dbReference>
<name>A0AAQ1GFR2_9BURK</name>
<comment type="caution">
    <text evidence="1">The sequence shown here is derived from an EMBL/GenBank/DDBJ whole genome shotgun (WGS) entry which is preliminary data.</text>
</comment>
<dbReference type="EMBL" id="FNZM01000007">
    <property type="protein sequence ID" value="SEJ70023.1"/>
    <property type="molecule type" value="Genomic_DNA"/>
</dbReference>
<reference evidence="1 2" key="1">
    <citation type="submission" date="2016-10" db="EMBL/GenBank/DDBJ databases">
        <authorList>
            <person name="Varghese N."/>
            <person name="Submissions S."/>
        </authorList>
    </citation>
    <scope>NUCLEOTIDE SEQUENCE [LARGE SCALE GENOMIC DNA]</scope>
    <source>
        <strain evidence="1 2">LMG 22274</strain>
    </source>
</reference>
<sequence>MDPEFIDYYQRQLTYIQGAFSEFAQEHPKIAARLGAQAGDVRDPHVARLLEAFAWSAARSEQRIDRWPLELPLRILDGIDLSRPYPKRDYQRQFWMSDWDYLNLLWQEWGICFYWENDTLVLMDAHGYDSTQKGLQRLPHSEQRIPR</sequence>
<proteinExistence type="predicted"/>
<gene>
    <name evidence="1" type="ORF">SAMN05216550_107246</name>
</gene>
<dbReference type="Gene3D" id="3.55.50.10">
    <property type="entry name" value="Baseplate protein-like domains"/>
    <property type="match status" value="1"/>
</dbReference>
<dbReference type="RefSeq" id="WP_074983661.1">
    <property type="nucleotide sequence ID" value="NZ_CADFGN010000008.1"/>
</dbReference>
<dbReference type="PANTHER" id="PTHR35370">
    <property type="entry name" value="CYTOPLASMIC PROTEIN-RELATED-RELATED"/>
    <property type="match status" value="1"/>
</dbReference>
<evidence type="ECO:0000313" key="1">
    <source>
        <dbReference type="EMBL" id="SEJ70023.1"/>
    </source>
</evidence>
<dbReference type="PANTHER" id="PTHR35370:SF1">
    <property type="entry name" value="TYPE VI SECRETION SYSTEM COMPONENT TSSF1"/>
    <property type="match status" value="1"/>
</dbReference>
<organism evidence="1 2">
    <name type="scientific">Paraburkholderia tropica</name>
    <dbReference type="NCBI Taxonomy" id="92647"/>
    <lineage>
        <taxon>Bacteria</taxon>
        <taxon>Pseudomonadati</taxon>
        <taxon>Pseudomonadota</taxon>
        <taxon>Betaproteobacteria</taxon>
        <taxon>Burkholderiales</taxon>
        <taxon>Burkholderiaceae</taxon>
        <taxon>Paraburkholderia</taxon>
    </lineage>
</organism>
<accession>A0AAQ1GFR2</accession>
<protein>
    <submittedName>
        <fullName evidence="1">Phage late control gene D protein (GPD)</fullName>
    </submittedName>
</protein>
<dbReference type="Pfam" id="PF05947">
    <property type="entry name" value="T6SS_TssF"/>
    <property type="match status" value="1"/>
</dbReference>
<dbReference type="Proteomes" id="UP000183529">
    <property type="component" value="Unassembled WGS sequence"/>
</dbReference>
<dbReference type="AlphaFoldDB" id="A0AAQ1GFR2"/>
<dbReference type="Pfam" id="PF05954">
    <property type="entry name" value="Phage_GPD"/>
    <property type="match status" value="1"/>
</dbReference>
<evidence type="ECO:0000313" key="2">
    <source>
        <dbReference type="Proteomes" id="UP000183529"/>
    </source>
</evidence>
<dbReference type="SUPFAM" id="SSF69279">
    <property type="entry name" value="Phage tail proteins"/>
    <property type="match status" value="1"/>
</dbReference>